<accession>A0A368KQV2</accession>
<keyword evidence="4 5" id="KW-0472">Membrane</keyword>
<evidence type="ECO:0000313" key="7">
    <source>
        <dbReference type="Proteomes" id="UP000253562"/>
    </source>
</evidence>
<feature type="transmembrane region" description="Helical" evidence="5">
    <location>
        <begin position="79"/>
        <end position="100"/>
    </location>
</feature>
<proteinExistence type="predicted"/>
<dbReference type="Proteomes" id="UP000253562">
    <property type="component" value="Unassembled WGS sequence"/>
</dbReference>
<feature type="transmembrane region" description="Helical" evidence="5">
    <location>
        <begin position="200"/>
        <end position="217"/>
    </location>
</feature>
<feature type="transmembrane region" description="Helical" evidence="5">
    <location>
        <begin position="166"/>
        <end position="188"/>
    </location>
</feature>
<dbReference type="InterPro" id="IPR050598">
    <property type="entry name" value="AminoAcid_Transporter"/>
</dbReference>
<comment type="subcellular location">
    <subcellularLocation>
        <location evidence="1">Membrane</location>
        <topology evidence="1">Multi-pass membrane protein</topology>
    </subcellularLocation>
</comment>
<feature type="transmembrane region" description="Helical" evidence="5">
    <location>
        <begin position="432"/>
        <end position="451"/>
    </location>
</feature>
<dbReference type="InterPro" id="IPR002293">
    <property type="entry name" value="AA/rel_permease1"/>
</dbReference>
<dbReference type="EMBL" id="QPEX01000024">
    <property type="protein sequence ID" value="RCS49223.1"/>
    <property type="molecule type" value="Genomic_DNA"/>
</dbReference>
<organism evidence="6 7">
    <name type="scientific">Bremerella cremea</name>
    <dbReference type="NCBI Taxonomy" id="1031537"/>
    <lineage>
        <taxon>Bacteria</taxon>
        <taxon>Pseudomonadati</taxon>
        <taxon>Planctomycetota</taxon>
        <taxon>Planctomycetia</taxon>
        <taxon>Pirellulales</taxon>
        <taxon>Pirellulaceae</taxon>
        <taxon>Bremerella</taxon>
    </lineage>
</organism>
<evidence type="ECO:0000256" key="4">
    <source>
        <dbReference type="ARBA" id="ARBA00023136"/>
    </source>
</evidence>
<feature type="transmembrane region" description="Helical" evidence="5">
    <location>
        <begin position="325"/>
        <end position="346"/>
    </location>
</feature>
<comment type="caution">
    <text evidence="6">The sequence shown here is derived from an EMBL/GenBank/DDBJ whole genome shotgun (WGS) entry which is preliminary data.</text>
</comment>
<evidence type="ECO:0000256" key="5">
    <source>
        <dbReference type="SAM" id="Phobius"/>
    </source>
</evidence>
<feature type="transmembrane region" description="Helical" evidence="5">
    <location>
        <begin position="471"/>
        <end position="489"/>
    </location>
</feature>
<keyword evidence="2 5" id="KW-0812">Transmembrane</keyword>
<dbReference type="GO" id="GO:0016020">
    <property type="term" value="C:membrane"/>
    <property type="evidence" value="ECO:0007669"/>
    <property type="project" value="UniProtKB-SubCell"/>
</dbReference>
<gene>
    <name evidence="6" type="ORF">DTL42_11845</name>
</gene>
<feature type="transmembrane region" description="Helical" evidence="5">
    <location>
        <begin position="48"/>
        <end position="67"/>
    </location>
</feature>
<dbReference type="PANTHER" id="PTHR11785">
    <property type="entry name" value="AMINO ACID TRANSPORTER"/>
    <property type="match status" value="1"/>
</dbReference>
<feature type="transmembrane region" description="Helical" evidence="5">
    <location>
        <begin position="374"/>
        <end position="392"/>
    </location>
</feature>
<feature type="transmembrane region" description="Helical" evidence="5">
    <location>
        <begin position="237"/>
        <end position="261"/>
    </location>
</feature>
<feature type="transmembrane region" description="Helical" evidence="5">
    <location>
        <begin position="398"/>
        <end position="420"/>
    </location>
</feature>
<dbReference type="AlphaFoldDB" id="A0A368KQV2"/>
<reference evidence="6 7" key="1">
    <citation type="submission" date="2018-07" db="EMBL/GenBank/DDBJ databases">
        <title>Comparative genomes isolates from brazilian mangrove.</title>
        <authorList>
            <person name="De Araujo J.E."/>
            <person name="Taketani R.G."/>
            <person name="Silva M.C.P."/>
            <person name="Lourenco M.V."/>
            <person name="Oliveira V.M."/>
            <person name="Andreote F.D."/>
        </authorList>
    </citation>
    <scope>NUCLEOTIDE SEQUENCE [LARGE SCALE GENOMIC DNA]</scope>
    <source>
        <strain evidence="6 7">HEX PRIS-MGV</strain>
    </source>
</reference>
<sequence length="495" mass="53260">MLRSNSFYPMTHNPFESPEEDNAAPNNLSEAEVLPTAKQPRKFGFWSAYFLVVASMVGAGILTSSGFTLKDTANPAGLMAIWTLGGILALCGTVTIAELATRLPKAGSDYLFVREAFGREAGIVVGWATFVLGFAAPTAVVGRLAANYLLIPVMPWLQRANWELPIEYIEPLVATLFILFLMIVHALGHRESSGMQVASTLLKISLLTGLVVLGLSFGQGDWTHFAQSHVPSSSEFFTLGVGLIYVSYAYTGWNAAAYVAGEVREPEKLLPKSLIAGCATVVILYLLVNLTYVYALNPRMMTELSYDEVTPVAQLAAEQLFGREVGGAVSLLLGVGMLASVSAYMLSGPRIAFAMAHDGAFPRFAANLHSERETPVAAIIVQGVIAIGLAWSGPFLSILNYTAIGLAVISGLVVASIFPLRARKDLPHPFRMPFYPLPPLLYLALMIWILSTGVMQDIEGLQADSPKLPTTFLSLLTIAAGLPVAYFLGRKKPVS</sequence>
<keyword evidence="3 5" id="KW-1133">Transmembrane helix</keyword>
<feature type="transmembrane region" description="Helical" evidence="5">
    <location>
        <begin position="121"/>
        <end position="146"/>
    </location>
</feature>
<dbReference type="Gene3D" id="1.20.1740.10">
    <property type="entry name" value="Amino acid/polyamine transporter I"/>
    <property type="match status" value="1"/>
</dbReference>
<name>A0A368KQV2_9BACT</name>
<evidence type="ECO:0000256" key="2">
    <source>
        <dbReference type="ARBA" id="ARBA00022692"/>
    </source>
</evidence>
<evidence type="ECO:0000313" key="6">
    <source>
        <dbReference type="EMBL" id="RCS49223.1"/>
    </source>
</evidence>
<dbReference type="Pfam" id="PF13520">
    <property type="entry name" value="AA_permease_2"/>
    <property type="match status" value="1"/>
</dbReference>
<protein>
    <submittedName>
        <fullName evidence="6">Amino acid permease</fullName>
    </submittedName>
</protein>
<dbReference type="PANTHER" id="PTHR11785:SF512">
    <property type="entry name" value="SOBREMESA, ISOFORM B"/>
    <property type="match status" value="1"/>
</dbReference>
<feature type="transmembrane region" description="Helical" evidence="5">
    <location>
        <begin position="273"/>
        <end position="295"/>
    </location>
</feature>
<evidence type="ECO:0000256" key="3">
    <source>
        <dbReference type="ARBA" id="ARBA00022989"/>
    </source>
</evidence>
<dbReference type="GO" id="GO:0015179">
    <property type="term" value="F:L-amino acid transmembrane transporter activity"/>
    <property type="evidence" value="ECO:0007669"/>
    <property type="project" value="TreeGrafter"/>
</dbReference>
<dbReference type="PIRSF" id="PIRSF006060">
    <property type="entry name" value="AA_transporter"/>
    <property type="match status" value="1"/>
</dbReference>
<evidence type="ECO:0000256" key="1">
    <source>
        <dbReference type="ARBA" id="ARBA00004141"/>
    </source>
</evidence>